<dbReference type="AlphaFoldDB" id="A0A8T3E7F0"/>
<feature type="region of interest" description="Disordered" evidence="2">
    <location>
        <begin position="428"/>
        <end position="453"/>
    </location>
</feature>
<feature type="region of interest" description="Disordered" evidence="2">
    <location>
        <begin position="351"/>
        <end position="396"/>
    </location>
</feature>
<dbReference type="GO" id="GO:0051246">
    <property type="term" value="P:regulation of protein metabolic process"/>
    <property type="evidence" value="ECO:0007669"/>
    <property type="project" value="UniProtKB-ARBA"/>
</dbReference>
<dbReference type="Proteomes" id="UP000829720">
    <property type="component" value="Unassembled WGS sequence"/>
</dbReference>
<evidence type="ECO:0000313" key="5">
    <source>
        <dbReference type="Proteomes" id="UP000829720"/>
    </source>
</evidence>
<sequence length="555" mass="62142">MDTIMEGVGRTSDKTAIQRSEGGGMLILPWTKQILCVLWDHLRLLVHVVYYSFLAVFQMFRLEVHLRITDETGHRVQHVSTSGNPADSFILTSLFDGNKSVFIPGSGSLSKRGVNAYAGSSHAEALLSSLGAEDLCLSLVDDFVIRAKEGLSSDTDDDFCLGHHPSWKRNDPGDWEIRVSEETKRCAEEEKEACWYDSKTVEAVETVPELETPPEQDESFWDEEDEEAGEEFDHEESRALWESFTKSLDPYNPLSFSACISTFSTEAAGQEERGGSSDVSERYSADSATEDSPQNKPFRKYCLDFIRPGSGSDIDSDWDCSGGSGSEDEEENQRLWEQFARPADPYNPLHFTACASSSGPRKATAGGTERALHDCPKSEAWVSSDPDAAGSGSDRLSCSEEEAELWNSFSQSADPYHPLNFRACLQSSPPARERAPSAAPPQKPRPSKPRLPKRHLKLHHCLQTAAEHRRLTPWKRAARGPTTSLHTEEKPTLKKVRFSPVVQVHIMHTWSFASQAVRKGPWEEFARDRARFHRRVRRPKTPLVTASTNLIERRS</sequence>
<comment type="similarity">
    <text evidence="1">Belongs to the PPP1R15 family.</text>
</comment>
<dbReference type="InterPro" id="IPR019523">
    <property type="entry name" value="Prot_Pase1_reg-su15A/B_C"/>
</dbReference>
<dbReference type="PANTHER" id="PTHR16489">
    <property type="entry name" value="GH11727P"/>
    <property type="match status" value="1"/>
</dbReference>
<dbReference type="OrthoDB" id="5976067at2759"/>
<evidence type="ECO:0000313" key="4">
    <source>
        <dbReference type="EMBL" id="KAI1903924.1"/>
    </source>
</evidence>
<evidence type="ECO:0000259" key="3">
    <source>
        <dbReference type="Pfam" id="PF10488"/>
    </source>
</evidence>
<feature type="domain" description="Protein phosphatase 1 regulatory subunit 15A/B C-terminal" evidence="3">
    <location>
        <begin position="373"/>
        <end position="537"/>
    </location>
</feature>
<evidence type="ECO:0000256" key="1">
    <source>
        <dbReference type="ARBA" id="ARBA00010161"/>
    </source>
</evidence>
<dbReference type="GO" id="GO:0000164">
    <property type="term" value="C:protein phosphatase type 1 complex"/>
    <property type="evidence" value="ECO:0007669"/>
    <property type="project" value="TreeGrafter"/>
</dbReference>
<evidence type="ECO:0000256" key="2">
    <source>
        <dbReference type="SAM" id="MobiDB-lite"/>
    </source>
</evidence>
<organism evidence="4 5">
    <name type="scientific">Albula goreensis</name>
    <dbReference type="NCBI Taxonomy" id="1534307"/>
    <lineage>
        <taxon>Eukaryota</taxon>
        <taxon>Metazoa</taxon>
        <taxon>Chordata</taxon>
        <taxon>Craniata</taxon>
        <taxon>Vertebrata</taxon>
        <taxon>Euteleostomi</taxon>
        <taxon>Actinopterygii</taxon>
        <taxon>Neopterygii</taxon>
        <taxon>Teleostei</taxon>
        <taxon>Albuliformes</taxon>
        <taxon>Albulidae</taxon>
        <taxon>Albula</taxon>
    </lineage>
</organism>
<feature type="compositionally biased region" description="Low complexity" evidence="2">
    <location>
        <begin position="383"/>
        <end position="394"/>
    </location>
</feature>
<gene>
    <name evidence="4" type="ORF">AGOR_G00000420</name>
</gene>
<feature type="compositionally biased region" description="Basic and acidic residues" evidence="2">
    <location>
        <begin position="270"/>
        <end position="284"/>
    </location>
</feature>
<proteinExistence type="inferred from homology"/>
<protein>
    <recommendedName>
        <fullName evidence="3">Protein phosphatase 1 regulatory subunit 15A/B C-terminal domain-containing protein</fullName>
    </recommendedName>
</protein>
<feature type="compositionally biased region" description="Acidic residues" evidence="2">
    <location>
        <begin position="212"/>
        <end position="234"/>
    </location>
</feature>
<name>A0A8T3E7F0_9TELE</name>
<accession>A0A8T3E7F0</accession>
<dbReference type="EMBL" id="JAERUA010000001">
    <property type="protein sequence ID" value="KAI1903924.1"/>
    <property type="molecule type" value="Genomic_DNA"/>
</dbReference>
<feature type="region of interest" description="Disordered" evidence="2">
    <location>
        <begin position="266"/>
        <end position="296"/>
    </location>
</feature>
<dbReference type="GO" id="GO:0034976">
    <property type="term" value="P:response to endoplasmic reticulum stress"/>
    <property type="evidence" value="ECO:0007669"/>
    <property type="project" value="TreeGrafter"/>
</dbReference>
<dbReference type="GO" id="GO:0005783">
    <property type="term" value="C:endoplasmic reticulum"/>
    <property type="evidence" value="ECO:0007669"/>
    <property type="project" value="TreeGrafter"/>
</dbReference>
<feature type="region of interest" description="Disordered" evidence="2">
    <location>
        <begin position="206"/>
        <end position="235"/>
    </location>
</feature>
<dbReference type="Pfam" id="PF10488">
    <property type="entry name" value="PP1c_bdg"/>
    <property type="match status" value="1"/>
</dbReference>
<comment type="caution">
    <text evidence="4">The sequence shown here is derived from an EMBL/GenBank/DDBJ whole genome shotgun (WGS) entry which is preliminary data.</text>
</comment>
<dbReference type="InterPro" id="IPR051254">
    <property type="entry name" value="PPP1R15"/>
</dbReference>
<feature type="region of interest" description="Disordered" evidence="2">
    <location>
        <begin position="308"/>
        <end position="338"/>
    </location>
</feature>
<reference evidence="4" key="1">
    <citation type="submission" date="2021-01" db="EMBL/GenBank/DDBJ databases">
        <authorList>
            <person name="Zahm M."/>
            <person name="Roques C."/>
            <person name="Cabau C."/>
            <person name="Klopp C."/>
            <person name="Donnadieu C."/>
            <person name="Jouanno E."/>
            <person name="Lampietro C."/>
            <person name="Louis A."/>
            <person name="Herpin A."/>
            <person name="Echchiki A."/>
            <person name="Berthelot C."/>
            <person name="Parey E."/>
            <person name="Roest-Crollius H."/>
            <person name="Braasch I."/>
            <person name="Postlethwait J."/>
            <person name="Bobe J."/>
            <person name="Montfort J."/>
            <person name="Bouchez O."/>
            <person name="Begum T."/>
            <person name="Mejri S."/>
            <person name="Adams A."/>
            <person name="Chen W.-J."/>
            <person name="Guiguen Y."/>
        </authorList>
    </citation>
    <scope>NUCLEOTIDE SEQUENCE</scope>
    <source>
        <tissue evidence="4">Blood</tissue>
    </source>
</reference>
<keyword evidence="5" id="KW-1185">Reference proteome</keyword>
<dbReference type="PANTHER" id="PTHR16489:SF11">
    <property type="entry name" value="PROTEIN PHOSPHATASE 1 REGULATORY SUBUNIT 15B"/>
    <property type="match status" value="1"/>
</dbReference>
<dbReference type="GO" id="GO:0019888">
    <property type="term" value="F:protein phosphatase regulator activity"/>
    <property type="evidence" value="ECO:0007669"/>
    <property type="project" value="TreeGrafter"/>
</dbReference>
<feature type="compositionally biased region" description="Polar residues" evidence="2">
    <location>
        <begin position="286"/>
        <end position="295"/>
    </location>
</feature>